<evidence type="ECO:0000256" key="1">
    <source>
        <dbReference type="SAM" id="Phobius"/>
    </source>
</evidence>
<proteinExistence type="predicted"/>
<keyword evidence="5" id="KW-1185">Reference proteome</keyword>
<accession>A0A2P8CIC1</accession>
<evidence type="ECO:0000313" key="5">
    <source>
        <dbReference type="Proteomes" id="UP000396862"/>
    </source>
</evidence>
<keyword evidence="1" id="KW-0472">Membrane</keyword>
<dbReference type="RefSeq" id="WP_146141962.1">
    <property type="nucleotide sequence ID" value="NZ_BLAU01000001.1"/>
</dbReference>
<dbReference type="AlphaFoldDB" id="A0A2P8CIC1"/>
<evidence type="ECO:0000313" key="4">
    <source>
        <dbReference type="Proteomes" id="UP000240621"/>
    </source>
</evidence>
<dbReference type="Proteomes" id="UP000396862">
    <property type="component" value="Unassembled WGS sequence"/>
</dbReference>
<reference evidence="2 5" key="2">
    <citation type="submission" date="2019-10" db="EMBL/GenBank/DDBJ databases">
        <title>Prolixibacter strains distinguished by the presence of nitrate reductase genes were adept at nitrate-dependent anaerobic corrosion of metallic iron and carbon steel.</title>
        <authorList>
            <person name="Iino T."/>
            <person name="Shono N."/>
            <person name="Ito K."/>
            <person name="Nakamura R."/>
            <person name="Sueoka K."/>
            <person name="Harayama S."/>
            <person name="Ohkuma M."/>
        </authorList>
    </citation>
    <scope>NUCLEOTIDE SEQUENCE [LARGE SCALE GENOMIC DNA]</scope>
    <source>
        <strain evidence="2 5">MIC1-1</strain>
    </source>
</reference>
<dbReference type="EMBL" id="PYGC01000002">
    <property type="protein sequence ID" value="PSK84672.1"/>
    <property type="molecule type" value="Genomic_DNA"/>
</dbReference>
<gene>
    <name evidence="3" type="ORF">CLV93_102463</name>
    <name evidence="2" type="ORF">JCM18694_10840</name>
</gene>
<dbReference type="OrthoDB" id="1123171at2"/>
<keyword evidence="1" id="KW-1133">Transmembrane helix</keyword>
<dbReference type="EMBL" id="BLAU01000001">
    <property type="protein sequence ID" value="GET20838.1"/>
    <property type="molecule type" value="Genomic_DNA"/>
</dbReference>
<name>A0A2P8CIC1_9BACT</name>
<reference evidence="3 4" key="1">
    <citation type="submission" date="2018-03" db="EMBL/GenBank/DDBJ databases">
        <title>Genomic Encyclopedia of Archaeal and Bacterial Type Strains, Phase II (KMG-II): from individual species to whole genera.</title>
        <authorList>
            <person name="Goeker M."/>
        </authorList>
    </citation>
    <scope>NUCLEOTIDE SEQUENCE [LARGE SCALE GENOMIC DNA]</scope>
    <source>
        <strain evidence="3 4">DSM 27267</strain>
    </source>
</reference>
<feature type="transmembrane region" description="Helical" evidence="1">
    <location>
        <begin position="24"/>
        <end position="42"/>
    </location>
</feature>
<organism evidence="3 4">
    <name type="scientific">Prolixibacter denitrificans</name>
    <dbReference type="NCBI Taxonomy" id="1541063"/>
    <lineage>
        <taxon>Bacteria</taxon>
        <taxon>Pseudomonadati</taxon>
        <taxon>Bacteroidota</taxon>
        <taxon>Bacteroidia</taxon>
        <taxon>Marinilabiliales</taxon>
        <taxon>Prolixibacteraceae</taxon>
        <taxon>Prolixibacter</taxon>
    </lineage>
</organism>
<evidence type="ECO:0000313" key="3">
    <source>
        <dbReference type="EMBL" id="PSK84672.1"/>
    </source>
</evidence>
<comment type="caution">
    <text evidence="3">The sequence shown here is derived from an EMBL/GenBank/DDBJ whole genome shotgun (WGS) entry which is preliminary data.</text>
</comment>
<evidence type="ECO:0000313" key="2">
    <source>
        <dbReference type="EMBL" id="GET20838.1"/>
    </source>
</evidence>
<sequence length="175" mass="20443">MIACVTLSVNSLLALHNVGPEGYKILWALAALLVPLIVYYLWRRVSWRRLFSASKNPESDNGELSLSLFGEPEFRPIVLYVRMKNHSDRIIDIEAPVIVFKRWRSSRKFRIRKVNESEIYPLLLDSGQTHELTVQLEPFYRKEPILRTATRVRVEVAEVNGNIRLESQIVRLKWI</sequence>
<dbReference type="Proteomes" id="UP000240621">
    <property type="component" value="Unassembled WGS sequence"/>
</dbReference>
<keyword evidence="1" id="KW-0812">Transmembrane</keyword>
<protein>
    <submittedName>
        <fullName evidence="3">Uncharacterized protein</fullName>
    </submittedName>
</protein>